<keyword evidence="7" id="KW-1185">Reference proteome</keyword>
<evidence type="ECO:0000256" key="4">
    <source>
        <dbReference type="ARBA" id="ARBA00023004"/>
    </source>
</evidence>
<evidence type="ECO:0000256" key="1">
    <source>
        <dbReference type="ARBA" id="ARBA00022485"/>
    </source>
</evidence>
<evidence type="ECO:0000313" key="7">
    <source>
        <dbReference type="Proteomes" id="UP000584642"/>
    </source>
</evidence>
<name>A0ABX2TJ97_9PROT</name>
<accession>A0ABX2TJ97</accession>
<keyword evidence="1" id="KW-0004">4Fe-4S</keyword>
<dbReference type="InterPro" id="IPR039650">
    <property type="entry name" value="HdrA-like"/>
</dbReference>
<evidence type="ECO:0000256" key="3">
    <source>
        <dbReference type="ARBA" id="ARBA00023002"/>
    </source>
</evidence>
<evidence type="ECO:0000256" key="5">
    <source>
        <dbReference type="ARBA" id="ARBA00023014"/>
    </source>
</evidence>
<evidence type="ECO:0000313" key="6">
    <source>
        <dbReference type="EMBL" id="NYZ23242.1"/>
    </source>
</evidence>
<keyword evidence="3" id="KW-0560">Oxidoreductase</keyword>
<sequence length="690" mass="75013">METIETDVLVIGGNPGGCAAAIAAARSGRTVLLLESTKTLGGINANGVFGFDTAEPEALSGIAKEIEAAVRAHYERVGLKDPLFERRTDQVWESHVLARVWQEAVEATPGITMRCMAVPVGLDTDDGRIREVRWQAASDVMGNVEPGGPVAGVARARMVVDASYEGDVTAWSGAPYRIGREGRSWHEPHAGMIFTNDMHPSPDGWMPHTILPGSTGEGDDAIMAFACRLHCRIYDDRSPDAPHRLREPPPHYDPANYDWKPQAVRPDGSKVWFATLYVLVNEKFLVNRMARGNELVGPNRDYILAHPSERRELRQRFIDHALGYLYFIQTEGGMPELGLAHDEFPDNGNIPYQLYIREGRRIVGHADMTEADVSPYITGDGLRPPLKPDAVAVGDWTFESHACRDGTPEGYVFPEGWILNRATRTPYQVPYGCLLPRSVDNLLVAGPISASHLAFGAVRCEAARLQIGIAAGVAAALALERGCPPAEVPVGAVQDELIARRGQLTFFKDVPGHHPHFGGIQWAALRCFVPADPKWRFFPDHPVGWGEFAEATIRVLGLPVSVTGMHFEGITRQTPCFRYVESLYDLGSRAGIDLFGVMKLAQVDPIPEILRLYSEPRLLPFTPDAPLTGAEAAGFLSRVVDAVGRRPEDGVNGLAGLDGGGWLTRGAMCTLLRAADAAMGPGAGVRAGRP</sequence>
<keyword evidence="5" id="KW-0411">Iron-sulfur</keyword>
<dbReference type="SUPFAM" id="SSF51905">
    <property type="entry name" value="FAD/NAD(P)-binding domain"/>
    <property type="match status" value="1"/>
</dbReference>
<gene>
    <name evidence="6" type="ORF">HND93_26345</name>
</gene>
<evidence type="ECO:0000256" key="2">
    <source>
        <dbReference type="ARBA" id="ARBA00022723"/>
    </source>
</evidence>
<dbReference type="Proteomes" id="UP000584642">
    <property type="component" value="Unassembled WGS sequence"/>
</dbReference>
<organism evidence="6 7">
    <name type="scientific">Azospirillum oleiclasticum</name>
    <dbReference type="NCBI Taxonomy" id="2735135"/>
    <lineage>
        <taxon>Bacteria</taxon>
        <taxon>Pseudomonadati</taxon>
        <taxon>Pseudomonadota</taxon>
        <taxon>Alphaproteobacteria</taxon>
        <taxon>Rhodospirillales</taxon>
        <taxon>Azospirillaceae</taxon>
        <taxon>Azospirillum</taxon>
    </lineage>
</organism>
<comment type="caution">
    <text evidence="6">The sequence shown here is derived from an EMBL/GenBank/DDBJ whole genome shotgun (WGS) entry which is preliminary data.</text>
</comment>
<dbReference type="InterPro" id="IPR036188">
    <property type="entry name" value="FAD/NAD-bd_sf"/>
</dbReference>
<keyword evidence="4" id="KW-0408">Iron</keyword>
<dbReference type="EMBL" id="JABFDB010000025">
    <property type="protein sequence ID" value="NYZ23242.1"/>
    <property type="molecule type" value="Genomic_DNA"/>
</dbReference>
<protein>
    <submittedName>
        <fullName evidence="6">FAD-dependent oxidoreductase</fullName>
    </submittedName>
</protein>
<proteinExistence type="predicted"/>
<keyword evidence="2" id="KW-0479">Metal-binding</keyword>
<reference evidence="6 7" key="1">
    <citation type="submission" date="2020-05" db="EMBL/GenBank/DDBJ databases">
        <title>Azospirillum oleiclasticum sp. nov, a nitrogen-fixing and heavy crude oil-emulsifying bacterium isolated from the crude oil of Yumen Oilfield.</title>
        <authorList>
            <person name="Wu D."/>
            <person name="Cai M."/>
            <person name="Zhang X."/>
        </authorList>
    </citation>
    <scope>NUCLEOTIDE SEQUENCE [LARGE SCALE GENOMIC DNA]</scope>
    <source>
        <strain evidence="6 7">ROY-1-1-2</strain>
    </source>
</reference>
<dbReference type="RefSeq" id="WP_180285011.1">
    <property type="nucleotide sequence ID" value="NZ_JABFDB010000025.1"/>
</dbReference>
<dbReference type="Gene3D" id="3.50.50.60">
    <property type="entry name" value="FAD/NAD(P)-binding domain"/>
    <property type="match status" value="1"/>
</dbReference>
<dbReference type="PANTHER" id="PTHR43498">
    <property type="entry name" value="FERREDOXIN:COB-COM HETERODISULFIDE REDUCTASE SUBUNIT A"/>
    <property type="match status" value="1"/>
</dbReference>
<dbReference type="Pfam" id="PF12831">
    <property type="entry name" value="FAD_oxidored"/>
    <property type="match status" value="1"/>
</dbReference>
<dbReference type="PANTHER" id="PTHR43498:SF1">
    <property type="entry name" value="COB--COM HETERODISULFIDE REDUCTASE IRON-SULFUR SUBUNIT A"/>
    <property type="match status" value="1"/>
</dbReference>